<name>A0A3P8K6Z3_TSUPA</name>
<reference evidence="4 5" key="1">
    <citation type="submission" date="2018-12" db="EMBL/GenBank/DDBJ databases">
        <authorList>
            <consortium name="Pathogen Informatics"/>
        </authorList>
    </citation>
    <scope>NUCLEOTIDE SEQUENCE [LARGE SCALE GENOMIC DNA]</scope>
    <source>
        <strain evidence="4 5">NCTC10741</strain>
    </source>
</reference>
<feature type="chain" id="PRO_5038750405" evidence="3">
    <location>
        <begin position="27"/>
        <end position="226"/>
    </location>
</feature>
<feature type="transmembrane region" description="Helical" evidence="2">
    <location>
        <begin position="111"/>
        <end position="131"/>
    </location>
</feature>
<proteinExistence type="predicted"/>
<sequence>MNYVRPVLRAFLLGVLLVGAVAGAIAAHPEVASSEDFTRALDRGEVVRVVPWEHSSDDTVGAAEWSTGPFRWYTGPLPGTNTYAEFRTLMRDRGVQVETYDDMMINWPFRIPTWFGTAVAIAWVLTFLAMLTSRPRWGNRWAWFWMFTIGQVGAPLYLLLEPRPLWHSFQLAGLRRPEPAPDTTRGTGPREDRRTGGEGCALSLVVGFGAAVAAAGIGWLAGTVLP</sequence>
<evidence type="ECO:0000313" key="5">
    <source>
        <dbReference type="Proteomes" id="UP000271626"/>
    </source>
</evidence>
<evidence type="ECO:0000256" key="1">
    <source>
        <dbReference type="SAM" id="MobiDB-lite"/>
    </source>
</evidence>
<keyword evidence="2" id="KW-1133">Transmembrane helix</keyword>
<dbReference type="AlphaFoldDB" id="A0A3P8K6Z3"/>
<dbReference type="Proteomes" id="UP000271626">
    <property type="component" value="Chromosome"/>
</dbReference>
<feature type="region of interest" description="Disordered" evidence="1">
    <location>
        <begin position="176"/>
        <end position="196"/>
    </location>
</feature>
<feature type="signal peptide" evidence="3">
    <location>
        <begin position="1"/>
        <end position="26"/>
    </location>
</feature>
<dbReference type="OrthoDB" id="4775568at2"/>
<keyword evidence="3" id="KW-0732">Signal</keyword>
<keyword evidence="2" id="KW-0472">Membrane</keyword>
<organism evidence="4 5">
    <name type="scientific">Tsukamurella paurometabola</name>
    <name type="common">Corynebacterium paurometabolum</name>
    <dbReference type="NCBI Taxonomy" id="2061"/>
    <lineage>
        <taxon>Bacteria</taxon>
        <taxon>Bacillati</taxon>
        <taxon>Actinomycetota</taxon>
        <taxon>Actinomycetes</taxon>
        <taxon>Mycobacteriales</taxon>
        <taxon>Tsukamurellaceae</taxon>
        <taxon>Tsukamurella</taxon>
    </lineage>
</organism>
<evidence type="ECO:0000256" key="2">
    <source>
        <dbReference type="SAM" id="Phobius"/>
    </source>
</evidence>
<dbReference type="EMBL" id="LR131273">
    <property type="protein sequence ID" value="VDR41119.1"/>
    <property type="molecule type" value="Genomic_DNA"/>
</dbReference>
<accession>A0A3P8K6Z3</accession>
<feature type="transmembrane region" description="Helical" evidence="2">
    <location>
        <begin position="201"/>
        <end position="225"/>
    </location>
</feature>
<protein>
    <submittedName>
        <fullName evidence="4">Uncharacterized protein</fullName>
    </submittedName>
</protein>
<evidence type="ECO:0000313" key="4">
    <source>
        <dbReference type="EMBL" id="VDR41119.1"/>
    </source>
</evidence>
<keyword evidence="2" id="KW-0812">Transmembrane</keyword>
<gene>
    <name evidence="4" type="ORF">NCTC10741_04289</name>
</gene>
<dbReference type="RefSeq" id="WP_126198253.1">
    <property type="nucleotide sequence ID" value="NZ_CP085954.1"/>
</dbReference>
<evidence type="ECO:0000256" key="3">
    <source>
        <dbReference type="SAM" id="SignalP"/>
    </source>
</evidence>